<evidence type="ECO:0000313" key="3">
    <source>
        <dbReference type="Proteomes" id="UP000431826"/>
    </source>
</evidence>
<dbReference type="Proteomes" id="UP000431826">
    <property type="component" value="Unassembled WGS sequence"/>
</dbReference>
<evidence type="ECO:0000313" key="2">
    <source>
        <dbReference type="EMBL" id="GFE35993.1"/>
    </source>
</evidence>
<reference evidence="2 3" key="1">
    <citation type="submission" date="2019-12" db="EMBL/GenBank/DDBJ databases">
        <title>Whole genome shotgun sequence of Streptomyces tubercidicus NBRC 13090.</title>
        <authorList>
            <person name="Ichikawa N."/>
            <person name="Kimura A."/>
            <person name="Kitahashi Y."/>
            <person name="Komaki H."/>
            <person name="Tamura T."/>
        </authorList>
    </citation>
    <scope>NUCLEOTIDE SEQUENCE [LARGE SCALE GENOMIC DNA]</scope>
    <source>
        <strain evidence="2 3">NBRC 13090</strain>
    </source>
</reference>
<dbReference type="InterPro" id="IPR043917">
    <property type="entry name" value="DUF5753"/>
</dbReference>
<keyword evidence="3" id="KW-1185">Reference proteome</keyword>
<dbReference type="Pfam" id="PF01381">
    <property type="entry name" value="HTH_3"/>
    <property type="match status" value="1"/>
</dbReference>
<dbReference type="GO" id="GO:0003677">
    <property type="term" value="F:DNA binding"/>
    <property type="evidence" value="ECO:0007669"/>
    <property type="project" value="InterPro"/>
</dbReference>
<feature type="domain" description="HTH cro/C1-type" evidence="1">
    <location>
        <begin position="38"/>
        <end position="83"/>
    </location>
</feature>
<comment type="caution">
    <text evidence="2">The sequence shown here is derived from an EMBL/GenBank/DDBJ whole genome shotgun (WGS) entry which is preliminary data.</text>
</comment>
<dbReference type="Pfam" id="PF19054">
    <property type="entry name" value="DUF5753"/>
    <property type="match status" value="1"/>
</dbReference>
<name>A0A640UIW2_9ACTN</name>
<dbReference type="InterPro" id="IPR010982">
    <property type="entry name" value="Lambda_DNA-bd_dom_sf"/>
</dbReference>
<organism evidence="2 3">
    <name type="scientific">Streptomyces tubercidicus</name>
    <dbReference type="NCBI Taxonomy" id="47759"/>
    <lineage>
        <taxon>Bacteria</taxon>
        <taxon>Bacillati</taxon>
        <taxon>Actinomycetota</taxon>
        <taxon>Actinomycetes</taxon>
        <taxon>Kitasatosporales</taxon>
        <taxon>Streptomycetaceae</taxon>
        <taxon>Streptomyces</taxon>
    </lineage>
</organism>
<dbReference type="GeneID" id="96281844"/>
<dbReference type="SMART" id="SM00530">
    <property type="entry name" value="HTH_XRE"/>
    <property type="match status" value="1"/>
</dbReference>
<dbReference type="EMBL" id="BLIR01000001">
    <property type="protein sequence ID" value="GFE35993.1"/>
    <property type="molecule type" value="Genomic_DNA"/>
</dbReference>
<dbReference type="Gene3D" id="1.10.260.40">
    <property type="entry name" value="lambda repressor-like DNA-binding domains"/>
    <property type="match status" value="1"/>
</dbReference>
<dbReference type="CDD" id="cd00093">
    <property type="entry name" value="HTH_XRE"/>
    <property type="match status" value="1"/>
</dbReference>
<protein>
    <submittedName>
        <fullName evidence="2">Transcriptional regulator</fullName>
    </submittedName>
</protein>
<gene>
    <name evidence="2" type="ORF">Stube_06660</name>
</gene>
<dbReference type="SUPFAM" id="SSF47413">
    <property type="entry name" value="lambda repressor-like DNA-binding domains"/>
    <property type="match status" value="1"/>
</dbReference>
<dbReference type="OrthoDB" id="2897536at2"/>
<dbReference type="InterPro" id="IPR001387">
    <property type="entry name" value="Cro/C1-type_HTH"/>
</dbReference>
<sequence length="279" mass="31236">MTKARDVDPSEGIEQYIGRTVQDARLALRKAKFEGHEWTQSYLATRVFVAQSRISEVETGDVPPDTELARNLEKALGVRSGTIENLVRILNRESVRDYAKPYVRRLSEAQMIHDFGLIVPGLLQTKGYASALVLAGQAGDPKDMKRFVDQRMERAKRLWEGENPPWMTAIIYEAVLRSDMGNPDAACEQLQHLLKAQEQPNISVRVLPFGAAIVSGSFTLLTLSNGRRATYTEGFSTGSYSDETAEVMRFQKVCDRLAEDAESAQRSSGLIHEALKRFK</sequence>
<dbReference type="AlphaFoldDB" id="A0A640UIW2"/>
<dbReference type="PROSITE" id="PS50943">
    <property type="entry name" value="HTH_CROC1"/>
    <property type="match status" value="1"/>
</dbReference>
<dbReference type="RefSeq" id="WP_159742385.1">
    <property type="nucleotide sequence ID" value="NZ_BLIR01000001.1"/>
</dbReference>
<accession>A0A640UIW2</accession>
<evidence type="ECO:0000259" key="1">
    <source>
        <dbReference type="PROSITE" id="PS50943"/>
    </source>
</evidence>
<proteinExistence type="predicted"/>